<evidence type="ECO:0000313" key="15">
    <source>
        <dbReference type="Proteomes" id="UP000069940"/>
    </source>
</evidence>
<dbReference type="InterPro" id="IPR001752">
    <property type="entry name" value="Kinesin_motor_dom"/>
</dbReference>
<feature type="coiled-coil region" evidence="10">
    <location>
        <begin position="556"/>
        <end position="621"/>
    </location>
</feature>
<evidence type="ECO:0000259" key="13">
    <source>
        <dbReference type="PROSITE" id="PS50067"/>
    </source>
</evidence>
<dbReference type="InterPro" id="IPR027417">
    <property type="entry name" value="P-loop_NTPase"/>
</dbReference>
<dbReference type="Gene3D" id="3.40.850.10">
    <property type="entry name" value="Kinesin motor domain"/>
    <property type="match status" value="1"/>
</dbReference>
<evidence type="ECO:0000256" key="8">
    <source>
        <dbReference type="ARBA" id="ARBA00023212"/>
    </source>
</evidence>
<comment type="similarity">
    <text evidence="9">Belongs to the TRAFAC class myosin-kinesin ATPase superfamily. Kinesin family.</text>
</comment>
<evidence type="ECO:0008006" key="16">
    <source>
        <dbReference type="Google" id="ProtNLM"/>
    </source>
</evidence>
<evidence type="ECO:0000256" key="3">
    <source>
        <dbReference type="ARBA" id="ARBA00022701"/>
    </source>
</evidence>
<keyword evidence="4 9" id="KW-0547">Nucleotide-binding</keyword>
<evidence type="ECO:0000256" key="4">
    <source>
        <dbReference type="ARBA" id="ARBA00022741"/>
    </source>
</evidence>
<dbReference type="RefSeq" id="XP_029726870.1">
    <property type="nucleotide sequence ID" value="XM_029871010.2"/>
</dbReference>
<keyword evidence="7 9" id="KW-0505">Motor protein</keyword>
<keyword evidence="8" id="KW-0206">Cytoskeleton</keyword>
<dbReference type="SMART" id="SM00129">
    <property type="entry name" value="KISc"/>
    <property type="match status" value="1"/>
</dbReference>
<feature type="binding site" evidence="9">
    <location>
        <begin position="269"/>
        <end position="276"/>
    </location>
    <ligand>
        <name>ATP</name>
        <dbReference type="ChEBI" id="CHEBI:30616"/>
    </ligand>
</feature>
<evidence type="ECO:0000256" key="5">
    <source>
        <dbReference type="ARBA" id="ARBA00022840"/>
    </source>
</evidence>
<dbReference type="PROSITE" id="PS00411">
    <property type="entry name" value="KINESIN_MOTOR_1"/>
    <property type="match status" value="1"/>
</dbReference>
<dbReference type="SMART" id="SM00240">
    <property type="entry name" value="FHA"/>
    <property type="match status" value="1"/>
</dbReference>
<evidence type="ECO:0000256" key="10">
    <source>
        <dbReference type="SAM" id="Coils"/>
    </source>
</evidence>
<dbReference type="EnsemblMetazoa" id="AALFPA23_010640.R14930">
    <property type="protein sequence ID" value="AALFPA23_010640.P14930"/>
    <property type="gene ID" value="AALFPA23_010640"/>
</dbReference>
<proteinExistence type="inferred from homology"/>
<dbReference type="PANTHER" id="PTHR47117">
    <property type="entry name" value="STAR-RELATED LIPID TRANSFER PROTEIN 9"/>
    <property type="match status" value="1"/>
</dbReference>
<dbReference type="Pfam" id="PF16183">
    <property type="entry name" value="Kinesin_assoc"/>
    <property type="match status" value="1"/>
</dbReference>
<evidence type="ECO:0000313" key="14">
    <source>
        <dbReference type="EnsemblMetazoa" id="AALFPA23_010640.P14930"/>
    </source>
</evidence>
<feature type="compositionally biased region" description="Polar residues" evidence="11">
    <location>
        <begin position="1"/>
        <end position="10"/>
    </location>
</feature>
<dbReference type="InterPro" id="IPR000253">
    <property type="entry name" value="FHA_dom"/>
</dbReference>
<feature type="region of interest" description="Disordered" evidence="11">
    <location>
        <begin position="1139"/>
        <end position="1158"/>
    </location>
</feature>
<dbReference type="SUPFAM" id="SSF52540">
    <property type="entry name" value="P-loop containing nucleoside triphosphate hydrolases"/>
    <property type="match status" value="1"/>
</dbReference>
<keyword evidence="6 10" id="KW-0175">Coiled coil</keyword>
<accession>A0ABM1YN26</accession>
<dbReference type="Pfam" id="PF00225">
    <property type="entry name" value="Kinesin"/>
    <property type="match status" value="1"/>
</dbReference>
<reference evidence="15" key="1">
    <citation type="journal article" date="2015" name="Proc. Natl. Acad. Sci. U.S.A.">
        <title>Genome sequence of the Asian Tiger mosquito, Aedes albopictus, reveals insights into its biology, genetics, and evolution.</title>
        <authorList>
            <person name="Chen X.G."/>
            <person name="Jiang X."/>
            <person name="Gu J."/>
            <person name="Xu M."/>
            <person name="Wu Y."/>
            <person name="Deng Y."/>
            <person name="Zhang C."/>
            <person name="Bonizzoni M."/>
            <person name="Dermauw W."/>
            <person name="Vontas J."/>
            <person name="Armbruster P."/>
            <person name="Huang X."/>
            <person name="Yang Y."/>
            <person name="Zhang H."/>
            <person name="He W."/>
            <person name="Peng H."/>
            <person name="Liu Y."/>
            <person name="Wu K."/>
            <person name="Chen J."/>
            <person name="Lirakis M."/>
            <person name="Topalis P."/>
            <person name="Van Leeuwen T."/>
            <person name="Hall A.B."/>
            <person name="Jiang X."/>
            <person name="Thorpe C."/>
            <person name="Mueller R.L."/>
            <person name="Sun C."/>
            <person name="Waterhouse R.M."/>
            <person name="Yan G."/>
            <person name="Tu Z.J."/>
            <person name="Fang X."/>
            <person name="James A.A."/>
        </authorList>
    </citation>
    <scope>NUCLEOTIDE SEQUENCE [LARGE SCALE GENOMIC DNA]</scope>
    <source>
        <strain evidence="15">Foshan</strain>
    </source>
</reference>
<keyword evidence="3" id="KW-0493">Microtubule</keyword>
<feature type="domain" description="FHA" evidence="12">
    <location>
        <begin position="680"/>
        <end position="733"/>
    </location>
</feature>
<evidence type="ECO:0000259" key="12">
    <source>
        <dbReference type="PROSITE" id="PS50006"/>
    </source>
</evidence>
<dbReference type="GeneID" id="109421432"/>
<evidence type="ECO:0000256" key="2">
    <source>
        <dbReference type="ARBA" id="ARBA00022490"/>
    </source>
</evidence>
<feature type="compositionally biased region" description="Low complexity" evidence="11">
    <location>
        <begin position="44"/>
        <end position="61"/>
    </location>
</feature>
<protein>
    <recommendedName>
        <fullName evidence="16">Kinesin motor domain-containing protein</fullName>
    </recommendedName>
</protein>
<dbReference type="PROSITE" id="PS50067">
    <property type="entry name" value="KINESIN_MOTOR_2"/>
    <property type="match status" value="1"/>
</dbReference>
<comment type="subcellular location">
    <subcellularLocation>
        <location evidence="1">Cytoplasm</location>
        <location evidence="1">Cytoskeleton</location>
    </subcellularLocation>
</comment>
<feature type="domain" description="Kinesin motor" evidence="13">
    <location>
        <begin position="175"/>
        <end position="541"/>
    </location>
</feature>
<keyword evidence="2" id="KW-0963">Cytoplasm</keyword>
<evidence type="ECO:0000256" key="9">
    <source>
        <dbReference type="PROSITE-ProRule" id="PRU00283"/>
    </source>
</evidence>
<dbReference type="InterPro" id="IPR036961">
    <property type="entry name" value="Kinesin_motor_dom_sf"/>
</dbReference>
<name>A0ABM1YN26_AEDAL</name>
<dbReference type="InterPro" id="IPR008984">
    <property type="entry name" value="SMAD_FHA_dom_sf"/>
</dbReference>
<dbReference type="SUPFAM" id="SSF49879">
    <property type="entry name" value="SMAD/FHA domain"/>
    <property type="match status" value="1"/>
</dbReference>
<dbReference type="PROSITE" id="PS50006">
    <property type="entry name" value="FHA_DOMAIN"/>
    <property type="match status" value="1"/>
</dbReference>
<evidence type="ECO:0000256" key="11">
    <source>
        <dbReference type="SAM" id="MobiDB-lite"/>
    </source>
</evidence>
<organism evidence="14 15">
    <name type="scientific">Aedes albopictus</name>
    <name type="common">Asian tiger mosquito</name>
    <name type="synonym">Stegomyia albopicta</name>
    <dbReference type="NCBI Taxonomy" id="7160"/>
    <lineage>
        <taxon>Eukaryota</taxon>
        <taxon>Metazoa</taxon>
        <taxon>Ecdysozoa</taxon>
        <taxon>Arthropoda</taxon>
        <taxon>Hexapoda</taxon>
        <taxon>Insecta</taxon>
        <taxon>Pterygota</taxon>
        <taxon>Neoptera</taxon>
        <taxon>Endopterygota</taxon>
        <taxon>Diptera</taxon>
        <taxon>Nematocera</taxon>
        <taxon>Culicoidea</taxon>
        <taxon>Culicidae</taxon>
        <taxon>Culicinae</taxon>
        <taxon>Aedini</taxon>
        <taxon>Aedes</taxon>
        <taxon>Stegomyia</taxon>
    </lineage>
</organism>
<dbReference type="PRINTS" id="PR00380">
    <property type="entry name" value="KINESINHEAVY"/>
</dbReference>
<dbReference type="PANTHER" id="PTHR47117:SF5">
    <property type="entry name" value="KINESIN-LIKE PROTEIN KIF14"/>
    <property type="match status" value="1"/>
</dbReference>
<feature type="region of interest" description="Disordered" evidence="11">
    <location>
        <begin position="1"/>
        <end position="72"/>
    </location>
</feature>
<evidence type="ECO:0000256" key="6">
    <source>
        <dbReference type="ARBA" id="ARBA00023054"/>
    </source>
</evidence>
<dbReference type="InterPro" id="IPR032405">
    <property type="entry name" value="Kinesin_assoc"/>
</dbReference>
<keyword evidence="5 9" id="KW-0067">ATP-binding</keyword>
<evidence type="ECO:0000256" key="1">
    <source>
        <dbReference type="ARBA" id="ARBA00004245"/>
    </source>
</evidence>
<keyword evidence="15" id="KW-1185">Reference proteome</keyword>
<dbReference type="Pfam" id="PF00498">
    <property type="entry name" value="FHA"/>
    <property type="match status" value="1"/>
</dbReference>
<dbReference type="InterPro" id="IPR019821">
    <property type="entry name" value="Kinesin_motor_CS"/>
</dbReference>
<reference evidence="14" key="2">
    <citation type="submission" date="2025-05" db="UniProtKB">
        <authorList>
            <consortium name="EnsemblMetazoa"/>
        </authorList>
    </citation>
    <scope>IDENTIFICATION</scope>
    <source>
        <strain evidence="14">Foshan</strain>
    </source>
</reference>
<sequence length="1158" mass="129733">MNSNFTTPKSGNRFGSKPSTPGAGRSNLVRPTMSTSLIGATKYTTTSSSSSESLYQTPSSSAMKKSKNPSALFSNTKSKSALALTPVGLGSQFRPRSDSVTSFKSCGGSAYGTPVDRLKKAKSALEGLTVRTPECFSKVSLDSPAGAVGGRASVKLDESVKSAKDKEVLSAEISNLKVAVRVRPLSAKECIDSVANIVRVRENEVVVNAGNTADNSAGVEHCFQYDHAFWSCNAEDRSYVDQTGVYSSLMKPLIDKAFEGYNACLFAYGQTGSGKSYSMMGIDSDDLEISSEAGIIPRFCQELFCRIEALKGKMQAEVEVSYFEIYNEKIHDLLAVSPTEGVFSVTSSNVKKPPLKVREHPFWGPYVVDLSTHPVDSHSALRNWLAVGNSQRATAATGMNDKSSRSHSIFSVVLNLSEVISPEQRNLNAVHQTKRSKISLVDLAGSERVSQTCGTSSERLKEGISINKSLLTLGKVISALAETKRSGNTYIPYRDSVLTWLLRENLGGNSRTAMLATISPAVTHIDETLATLRYACQARTIVNRVKVNEDPHDRIIRELRAEVERLQVLRQDYERQKRLSANQQQQPRKIIIETSVDDSEVEALRQQLTETEQELVKAQKSWRERLMEAEDVRRTEMKLLKRKGLALELSAEQKEPCLVNLAADPMLSGTLLYIIPSGIVKVGRPSSFSTPDIVLEGPLVSHHHCSIENRNGKLFLTPEDADQYETFVNGELVRERRQLLHNDRVVIGGSHYFRVSNPVCPNRSKQIIVDFQSAHQEILREQEKRLRRELDAEKQAAISRIEAERIDHERQYEERLASLELEKFKYKCRQELLETEKEAMLKQSTDDEGDTTLVFTPFQSNLADEIRKIMERPSEESLHQIQLMVKEATQRCKDLGLEFEFQQSQVLDEQGIFRAVVNIYDKSTGMVAEWLPARLEYWLGVVRDREDLYADNVFENFDLEWRANDEELSQPLNDSRSSRRISLNLTSVKDVILKRSSPAKKSPSHSARKSEGLLKSMFKFGAANPSSVRKELFAEGNQNDENMPINQQSPSPTKPHRFGVKANRQLREIQVATAKLKKLCEKYHRSNPADDSICTVLDLNSSTRSMEHVTRDFMQSIAEIENAVQDMRFVLTEQNVKHAADDDDQERSSSKSVRFLLD</sequence>
<dbReference type="Proteomes" id="UP000069940">
    <property type="component" value="Unassembled WGS sequence"/>
</dbReference>
<dbReference type="Gene3D" id="2.60.200.20">
    <property type="match status" value="1"/>
</dbReference>
<evidence type="ECO:0000256" key="7">
    <source>
        <dbReference type="ARBA" id="ARBA00023175"/>
    </source>
</evidence>